<dbReference type="Gene3D" id="2.40.30.170">
    <property type="match status" value="1"/>
</dbReference>
<dbReference type="Gene3D" id="1.10.287.470">
    <property type="entry name" value="Helix hairpin bin"/>
    <property type="match status" value="1"/>
</dbReference>
<gene>
    <name evidence="11" type="primary">mdtA_4</name>
    <name evidence="11" type="ORF">STARVERO_03657</name>
</gene>
<keyword evidence="6" id="KW-0472">Membrane</keyword>
<accession>A0A5S9PWM9</accession>
<dbReference type="PANTHER" id="PTHR30469">
    <property type="entry name" value="MULTIDRUG RESISTANCE PROTEIN MDTA"/>
    <property type="match status" value="1"/>
</dbReference>
<dbReference type="GO" id="GO:1990281">
    <property type="term" value="C:efflux pump complex"/>
    <property type="evidence" value="ECO:0007669"/>
    <property type="project" value="TreeGrafter"/>
</dbReference>
<keyword evidence="12" id="KW-1185">Reference proteome</keyword>
<evidence type="ECO:0000256" key="1">
    <source>
        <dbReference type="ARBA" id="ARBA00004236"/>
    </source>
</evidence>
<feature type="domain" description="Multidrug resistance protein MdtA-like C-terminal permuted SH3" evidence="10">
    <location>
        <begin position="315"/>
        <end position="372"/>
    </location>
</feature>
<dbReference type="InterPro" id="IPR058626">
    <property type="entry name" value="MdtA-like_b-barrel"/>
</dbReference>
<dbReference type="Pfam" id="PF25917">
    <property type="entry name" value="BSH_RND"/>
    <property type="match status" value="1"/>
</dbReference>
<dbReference type="Pfam" id="PF25876">
    <property type="entry name" value="HH_MFP_RND"/>
    <property type="match status" value="1"/>
</dbReference>
<evidence type="ECO:0000256" key="2">
    <source>
        <dbReference type="ARBA" id="ARBA00009477"/>
    </source>
</evidence>
<feature type="domain" description="Multidrug resistance protein MdtA-like alpha-helical hairpin" evidence="7">
    <location>
        <begin position="122"/>
        <end position="191"/>
    </location>
</feature>
<evidence type="ECO:0000256" key="6">
    <source>
        <dbReference type="ARBA" id="ARBA00023136"/>
    </source>
</evidence>
<dbReference type="FunFam" id="2.40.420.20:FF:000001">
    <property type="entry name" value="Efflux RND transporter periplasmic adaptor subunit"/>
    <property type="match status" value="1"/>
</dbReference>
<dbReference type="Proteomes" id="UP000433050">
    <property type="component" value="Unassembled WGS sequence"/>
</dbReference>
<dbReference type="PANTHER" id="PTHR30469:SF12">
    <property type="entry name" value="MULTIDRUG RESISTANCE PROTEIN MDTA"/>
    <property type="match status" value="1"/>
</dbReference>
<evidence type="ECO:0000259" key="9">
    <source>
        <dbReference type="Pfam" id="PF25944"/>
    </source>
</evidence>
<comment type="similarity">
    <text evidence="2">Belongs to the membrane fusion protein (MFP) (TC 8.A.1) family.</text>
</comment>
<dbReference type="SUPFAM" id="SSF111369">
    <property type="entry name" value="HlyD-like secretion proteins"/>
    <property type="match status" value="1"/>
</dbReference>
<dbReference type="Pfam" id="PF25944">
    <property type="entry name" value="Beta-barrel_RND"/>
    <property type="match status" value="1"/>
</dbReference>
<dbReference type="AlphaFoldDB" id="A0A5S9PWM9"/>
<evidence type="ECO:0000259" key="8">
    <source>
        <dbReference type="Pfam" id="PF25917"/>
    </source>
</evidence>
<dbReference type="InterPro" id="IPR006143">
    <property type="entry name" value="RND_pump_MFP"/>
</dbReference>
<keyword evidence="5" id="KW-0997">Cell inner membrane</keyword>
<keyword evidence="3" id="KW-0813">Transport</keyword>
<protein>
    <submittedName>
        <fullName evidence="11">Multidrug resistance protein MdtA</fullName>
    </submittedName>
</protein>
<dbReference type="GO" id="GO:0030313">
    <property type="term" value="C:cell envelope"/>
    <property type="evidence" value="ECO:0007669"/>
    <property type="project" value="UniProtKB-SubCell"/>
</dbReference>
<dbReference type="Pfam" id="PF25967">
    <property type="entry name" value="RND-MFP_C"/>
    <property type="match status" value="1"/>
</dbReference>
<dbReference type="RefSeq" id="WP_159600608.1">
    <property type="nucleotide sequence ID" value="NZ_CACSAS010000001.1"/>
</dbReference>
<feature type="domain" description="Multidrug resistance protein MdtA-like beta-barrel" evidence="9">
    <location>
        <begin position="228"/>
        <end position="310"/>
    </location>
</feature>
<organism evidence="11 12">
    <name type="scientific">Starkeya nomas</name>
    <dbReference type="NCBI Taxonomy" id="2666134"/>
    <lineage>
        <taxon>Bacteria</taxon>
        <taxon>Pseudomonadati</taxon>
        <taxon>Pseudomonadota</taxon>
        <taxon>Alphaproteobacteria</taxon>
        <taxon>Hyphomicrobiales</taxon>
        <taxon>Xanthobacteraceae</taxon>
        <taxon>Starkeya</taxon>
    </lineage>
</organism>
<reference evidence="11 12" key="1">
    <citation type="submission" date="2019-12" db="EMBL/GenBank/DDBJ databases">
        <authorList>
            <person name="Reyes-Prieto M."/>
        </authorList>
    </citation>
    <scope>NUCLEOTIDE SEQUENCE [LARGE SCALE GENOMIC DNA]</scope>
    <source>
        <strain evidence="11">HF14-78462</strain>
    </source>
</reference>
<dbReference type="NCBIfam" id="TIGR01730">
    <property type="entry name" value="RND_mfp"/>
    <property type="match status" value="1"/>
</dbReference>
<keyword evidence="4" id="KW-1003">Cell membrane</keyword>
<evidence type="ECO:0000313" key="11">
    <source>
        <dbReference type="EMBL" id="CAA0108805.1"/>
    </source>
</evidence>
<sequence>MPEHTSAPGPAHSRSTLRHASLLILVLTLAGAGYQVWRHTDAPAPAPAAAAPPAVPVEVAPAARADVPVHLTGIGTVEPYNTVTVRSRVDGELQQVLFQEGQDIRKGALLAVIDPRVFQAALEQAKAKLAQDEASLVNARLNLGRDTRLGKDEFASQQMIDNESSAVDQLNAQIAQDKAMIDSAATQLSYTSITAPIDGRAGLRLVDQGNIVHASDPNGLVVINQIHPISVISTLPQRDVPAIRAALDHGKVEAQALSRDDGSVLDIGTVELIDNQIDPQSGTLRVKSNFPNASDRLWPGQFVDVEVRVSTLAGAVTVPSDAIQRGPDGDYVFVVGPDDMVAQVPVKVGQIADEIAVIESGLAPGARVVTHGQYRLAPGTRVSVGTGAEG</sequence>
<evidence type="ECO:0000313" key="12">
    <source>
        <dbReference type="Proteomes" id="UP000433050"/>
    </source>
</evidence>
<name>A0A5S9PWM9_9HYPH</name>
<dbReference type="InterPro" id="IPR058624">
    <property type="entry name" value="MdtA-like_HH"/>
</dbReference>
<feature type="domain" description="Multidrug resistance protein MdtA-like barrel-sandwich hybrid" evidence="8">
    <location>
        <begin position="81"/>
        <end position="223"/>
    </location>
</feature>
<dbReference type="EMBL" id="CACSAS010000001">
    <property type="protein sequence ID" value="CAA0108805.1"/>
    <property type="molecule type" value="Genomic_DNA"/>
</dbReference>
<evidence type="ECO:0000256" key="4">
    <source>
        <dbReference type="ARBA" id="ARBA00022475"/>
    </source>
</evidence>
<dbReference type="InterPro" id="IPR058625">
    <property type="entry name" value="MdtA-like_BSH"/>
</dbReference>
<dbReference type="Gene3D" id="2.40.420.20">
    <property type="match status" value="1"/>
</dbReference>
<dbReference type="Gene3D" id="2.40.50.100">
    <property type="match status" value="1"/>
</dbReference>
<proteinExistence type="inferred from homology"/>
<evidence type="ECO:0000259" key="7">
    <source>
        <dbReference type="Pfam" id="PF25876"/>
    </source>
</evidence>
<dbReference type="GO" id="GO:0015562">
    <property type="term" value="F:efflux transmembrane transporter activity"/>
    <property type="evidence" value="ECO:0007669"/>
    <property type="project" value="TreeGrafter"/>
</dbReference>
<evidence type="ECO:0000256" key="5">
    <source>
        <dbReference type="ARBA" id="ARBA00022519"/>
    </source>
</evidence>
<dbReference type="InterPro" id="IPR058627">
    <property type="entry name" value="MdtA-like_C"/>
</dbReference>
<evidence type="ECO:0000256" key="3">
    <source>
        <dbReference type="ARBA" id="ARBA00022448"/>
    </source>
</evidence>
<comment type="subcellular location">
    <subcellularLocation>
        <location evidence="1">Cell membrane</location>
    </subcellularLocation>
</comment>
<evidence type="ECO:0000259" key="10">
    <source>
        <dbReference type="Pfam" id="PF25967"/>
    </source>
</evidence>